<dbReference type="InterPro" id="IPR016047">
    <property type="entry name" value="M23ase_b-sheet_dom"/>
</dbReference>
<dbReference type="GO" id="GO:0032153">
    <property type="term" value="C:cell division site"/>
    <property type="evidence" value="ECO:0007669"/>
    <property type="project" value="TreeGrafter"/>
</dbReference>
<name>A0A3B0ZJ15_9ZZZZ</name>
<reference evidence="3" key="1">
    <citation type="submission" date="2018-06" db="EMBL/GenBank/DDBJ databases">
        <authorList>
            <person name="Zhirakovskaya E."/>
        </authorList>
    </citation>
    <scope>NUCLEOTIDE SEQUENCE</scope>
</reference>
<evidence type="ECO:0000256" key="1">
    <source>
        <dbReference type="ARBA" id="ARBA00038420"/>
    </source>
</evidence>
<dbReference type="Gene3D" id="2.70.70.10">
    <property type="entry name" value="Glucose Permease (Domain IIA)"/>
    <property type="match status" value="1"/>
</dbReference>
<proteinExistence type="inferred from homology"/>
<dbReference type="PANTHER" id="PTHR21666:SF263">
    <property type="entry name" value="MUREIN HYDROLASE ACTIVATOR NLPD"/>
    <property type="match status" value="1"/>
</dbReference>
<feature type="domain" description="LysM" evidence="2">
    <location>
        <begin position="26"/>
        <end position="70"/>
    </location>
</feature>
<dbReference type="PROSITE" id="PS51782">
    <property type="entry name" value="LYSM"/>
    <property type="match status" value="1"/>
</dbReference>
<evidence type="ECO:0000313" key="3">
    <source>
        <dbReference type="EMBL" id="VAW88243.1"/>
    </source>
</evidence>
<dbReference type="SUPFAM" id="SSF51261">
    <property type="entry name" value="Duplicated hybrid motif"/>
    <property type="match status" value="1"/>
</dbReference>
<organism evidence="3">
    <name type="scientific">hydrothermal vent metagenome</name>
    <dbReference type="NCBI Taxonomy" id="652676"/>
    <lineage>
        <taxon>unclassified sequences</taxon>
        <taxon>metagenomes</taxon>
        <taxon>ecological metagenomes</taxon>
    </lineage>
</organism>
<dbReference type="CDD" id="cd00118">
    <property type="entry name" value="LysM"/>
    <property type="match status" value="1"/>
</dbReference>
<dbReference type="Gene3D" id="3.10.350.10">
    <property type="entry name" value="LysM domain"/>
    <property type="match status" value="1"/>
</dbReference>
<gene>
    <name evidence="3" type="ORF">MNBD_GAMMA16-976</name>
</gene>
<dbReference type="AlphaFoldDB" id="A0A3B0ZJ15"/>
<dbReference type="Pfam" id="PF01551">
    <property type="entry name" value="Peptidase_M23"/>
    <property type="match status" value="1"/>
</dbReference>
<evidence type="ECO:0000259" key="2">
    <source>
        <dbReference type="PROSITE" id="PS51782"/>
    </source>
</evidence>
<dbReference type="InterPro" id="IPR018392">
    <property type="entry name" value="LysM"/>
</dbReference>
<keyword evidence="3" id="KW-0378">Hydrolase</keyword>
<dbReference type="InterPro" id="IPR036779">
    <property type="entry name" value="LysM_dom_sf"/>
</dbReference>
<comment type="similarity">
    <text evidence="1">Belongs to the E.coli NlpD/Haemophilus LppB family.</text>
</comment>
<dbReference type="InterPro" id="IPR011055">
    <property type="entry name" value="Dup_hybrid_motif"/>
</dbReference>
<dbReference type="EMBL" id="UOFO01000142">
    <property type="protein sequence ID" value="VAW88243.1"/>
    <property type="molecule type" value="Genomic_DNA"/>
</dbReference>
<dbReference type="CDD" id="cd12797">
    <property type="entry name" value="M23_peptidase"/>
    <property type="match status" value="1"/>
</dbReference>
<dbReference type="GO" id="GO:0004222">
    <property type="term" value="F:metalloendopeptidase activity"/>
    <property type="evidence" value="ECO:0007669"/>
    <property type="project" value="TreeGrafter"/>
</dbReference>
<accession>A0A3B0ZJ15</accession>
<dbReference type="InterPro" id="IPR050570">
    <property type="entry name" value="Cell_wall_metabolism_enzyme"/>
</dbReference>
<protein>
    <submittedName>
        <fullName evidence="3">Murein hydrolase activator NlpD</fullName>
    </submittedName>
</protein>
<dbReference type="GO" id="GO:0009279">
    <property type="term" value="C:cell outer membrane"/>
    <property type="evidence" value="ECO:0007669"/>
    <property type="project" value="TreeGrafter"/>
</dbReference>
<sequence>MYTPNSIACLLFYLCVVGAQGCGHHLYHRAETGETLYSISWQYGYDYKEVAKWNELQAPYRIKRGQIVRLVPPELKKTRTLFSRAPVQEVTKVQSDSQFAPVKDIKPSQVKPSSHRSREIKQAESDKRITLIKTRTVNTNNWRWPVEGKVVSKYGSKKDQLDGVYIAGRLGASVKAAAAGRVVYSGNGLKGYGNLIIVKHNQEYLSAYAYNKDIYVSEGDVVKGGQKIAELGQIDDELNGLYFEIRKDGEPMDPLRLLP</sequence>
<dbReference type="PANTHER" id="PTHR21666">
    <property type="entry name" value="PEPTIDASE-RELATED"/>
    <property type="match status" value="1"/>
</dbReference>
<dbReference type="Pfam" id="PF01476">
    <property type="entry name" value="LysM"/>
    <property type="match status" value="1"/>
</dbReference>